<evidence type="ECO:0000313" key="2">
    <source>
        <dbReference type="EMBL" id="KLO06215.1"/>
    </source>
</evidence>
<feature type="compositionally biased region" description="Low complexity" evidence="1">
    <location>
        <begin position="61"/>
        <end position="70"/>
    </location>
</feature>
<gene>
    <name evidence="2" type="ORF">SCHPADRAFT_946284</name>
</gene>
<dbReference type="InParanoid" id="A0A0H2R360"/>
<keyword evidence="3" id="KW-1185">Reference proteome</keyword>
<evidence type="ECO:0000256" key="1">
    <source>
        <dbReference type="SAM" id="MobiDB-lite"/>
    </source>
</evidence>
<protein>
    <submittedName>
        <fullName evidence="2">Uncharacterized protein</fullName>
    </submittedName>
</protein>
<feature type="region of interest" description="Disordered" evidence="1">
    <location>
        <begin position="346"/>
        <end position="431"/>
    </location>
</feature>
<feature type="region of interest" description="Disordered" evidence="1">
    <location>
        <begin position="54"/>
        <end position="108"/>
    </location>
</feature>
<feature type="compositionally biased region" description="Basic residues" evidence="1">
    <location>
        <begin position="71"/>
        <end position="82"/>
    </location>
</feature>
<dbReference type="AlphaFoldDB" id="A0A0H2R360"/>
<dbReference type="Proteomes" id="UP000053477">
    <property type="component" value="Unassembled WGS sequence"/>
</dbReference>
<feature type="compositionally biased region" description="Basic and acidic residues" evidence="1">
    <location>
        <begin position="83"/>
        <end position="108"/>
    </location>
</feature>
<dbReference type="OrthoDB" id="3269701at2759"/>
<proteinExistence type="predicted"/>
<dbReference type="EMBL" id="KQ086226">
    <property type="protein sequence ID" value="KLO06215.1"/>
    <property type="molecule type" value="Genomic_DNA"/>
</dbReference>
<feature type="region of interest" description="Disordered" evidence="1">
    <location>
        <begin position="285"/>
        <end position="327"/>
    </location>
</feature>
<evidence type="ECO:0000313" key="3">
    <source>
        <dbReference type="Proteomes" id="UP000053477"/>
    </source>
</evidence>
<reference evidence="2 3" key="1">
    <citation type="submission" date="2015-04" db="EMBL/GenBank/DDBJ databases">
        <title>Complete genome sequence of Schizopora paradoxa KUC8140, a cosmopolitan wood degrader in East Asia.</title>
        <authorList>
            <consortium name="DOE Joint Genome Institute"/>
            <person name="Min B."/>
            <person name="Park H."/>
            <person name="Jang Y."/>
            <person name="Kim J.-J."/>
            <person name="Kim K.H."/>
            <person name="Pangilinan J."/>
            <person name="Lipzen A."/>
            <person name="Riley R."/>
            <person name="Grigoriev I.V."/>
            <person name="Spatafora J.W."/>
            <person name="Choi I.-G."/>
        </authorList>
    </citation>
    <scope>NUCLEOTIDE SEQUENCE [LARGE SCALE GENOMIC DNA]</scope>
    <source>
        <strain evidence="2 3">KUC8140</strain>
    </source>
</reference>
<organism evidence="2 3">
    <name type="scientific">Schizopora paradoxa</name>
    <dbReference type="NCBI Taxonomy" id="27342"/>
    <lineage>
        <taxon>Eukaryota</taxon>
        <taxon>Fungi</taxon>
        <taxon>Dikarya</taxon>
        <taxon>Basidiomycota</taxon>
        <taxon>Agaricomycotina</taxon>
        <taxon>Agaricomycetes</taxon>
        <taxon>Hymenochaetales</taxon>
        <taxon>Schizoporaceae</taxon>
        <taxon>Schizopora</taxon>
    </lineage>
</organism>
<name>A0A0H2R360_9AGAM</name>
<sequence length="634" mass="67610">MPVARDPPQKRVSKLTEKAIAAKEPDELDDSEFDDVIINGTTAKAKANKAKAAAAKKKKSGANGCGAKAAKTAKPKSNKKKNLKDDSDVSDGSEKATDDEAAVKSEGKSAKIDINWDENTTWALVNNITDDDKIRQGLFPDAGGNVSTGKGGGKTKTEWHELLAKRVFLDHEQYGPLFARTANTTSGMKAWALKIKNRIQKLVRETQTYKQQMGTTGEGIQADQIQEGSKLENLWQDILQEFPYFAEMRELVGSRPNLNPVGIGNLATDIDATVLGVNANGPAVDADAAASESDGEAKDDNGDTNLDNKSNSDNEEPALGGAHAATHGPATGVAAKLEDDANALMSEDEKDEKDKGTGSNLKASHKRNLSEILSDEDKKDEEATSVTKAKAKKTDKKSKSATTQSVKKEAAQPSGDLDTKKVKSSKKKKMEDQFSTIAVAEEATRQGELEVAKLKMQVEKEKTVGKVQIKKAQIEEQGKEKRDKLELAKMKMELKQQLKLERLRVKGLKYGAKADVPAHPATARGVTQLGGGTPQGSFNGGGVLQGNVSFAQTGATHTFQGEHMPTGGMKHGSFAQGGPSYANFGGLYDGGGRSSSPAMSTHSAGGFHSNASDVNADASGSDRFDMPAMFPYSQ</sequence>
<feature type="compositionally biased region" description="Low complexity" evidence="1">
    <location>
        <begin position="317"/>
        <end position="327"/>
    </location>
</feature>
<accession>A0A0H2R360</accession>